<sequence>MSWRLKTQVILMPCCRKKLRYRQQELREAFELYQQIIDAVRTGHEDPEQLSLASLGQQGRIKHWQSDPVAAAHLYATPPTF</sequence>
<evidence type="ECO:0000313" key="1">
    <source>
        <dbReference type="EMBL" id="MDC0694833.1"/>
    </source>
</evidence>
<name>A0A9Q9UJM0_9ENTR</name>
<evidence type="ECO:0000313" key="4">
    <source>
        <dbReference type="Proteomes" id="UP000318567"/>
    </source>
</evidence>
<reference evidence="3 4" key="1">
    <citation type="submission" date="2019-07" db="EMBL/GenBank/DDBJ databases">
        <authorList>
            <person name="Brisse S."/>
            <person name="Rodrigues C."/>
            <person name="Thorpe H."/>
        </authorList>
    </citation>
    <scope>NUCLEOTIDE SEQUENCE [LARGE SCALE GENOMIC DNA]</scope>
    <source>
        <strain evidence="3">SB6410</strain>
    </source>
</reference>
<proteinExistence type="predicted"/>
<reference evidence="1 5" key="2">
    <citation type="submission" date="2023-01" db="EMBL/GenBank/DDBJ databases">
        <authorList>
            <person name="Dale J."/>
        </authorList>
    </citation>
    <scope>NUCLEOTIDE SEQUENCE [LARGE SCALE GENOMIC DNA]</scope>
    <source>
        <strain evidence="1 5">2022EL-01098</strain>
    </source>
</reference>
<evidence type="ECO:0000313" key="3">
    <source>
        <dbReference type="EMBL" id="VUS44862.1"/>
    </source>
</evidence>
<evidence type="ECO:0000313" key="6">
    <source>
        <dbReference type="Proteomes" id="UP001287436"/>
    </source>
</evidence>
<accession>A0A9Q9UJM0</accession>
<dbReference type="Proteomes" id="UP001287436">
    <property type="component" value="Unassembled WGS sequence"/>
</dbReference>
<dbReference type="Proteomes" id="UP000318567">
    <property type="component" value="Unassembled WGS sequence"/>
</dbReference>
<evidence type="ECO:0000313" key="2">
    <source>
        <dbReference type="EMBL" id="MDW2717847.1"/>
    </source>
</evidence>
<evidence type="ECO:0000313" key="5">
    <source>
        <dbReference type="Proteomes" id="UP001221816"/>
    </source>
</evidence>
<dbReference type="EMBL" id="JAWPBP010000017">
    <property type="protein sequence ID" value="MDW2717847.1"/>
    <property type="molecule type" value="Genomic_DNA"/>
</dbReference>
<comment type="caution">
    <text evidence="3">The sequence shown here is derived from an EMBL/GenBank/DDBJ whole genome shotgun (WGS) entry which is preliminary data.</text>
</comment>
<protein>
    <submittedName>
        <fullName evidence="3">Uncharacterized protein</fullName>
    </submittedName>
</protein>
<dbReference type="Proteomes" id="UP001221816">
    <property type="component" value="Unassembled WGS sequence"/>
</dbReference>
<dbReference type="EMBL" id="CABGGO010000012">
    <property type="protein sequence ID" value="VUS44862.1"/>
    <property type="molecule type" value="Genomic_DNA"/>
</dbReference>
<keyword evidence="5" id="KW-1185">Reference proteome</keyword>
<dbReference type="AlphaFoldDB" id="A0A9Q9UJM0"/>
<dbReference type="EMBL" id="JAQNDI010000012">
    <property type="protein sequence ID" value="MDC0694833.1"/>
    <property type="molecule type" value="Genomic_DNA"/>
</dbReference>
<gene>
    <name evidence="1" type="ORF">PIK62_19780</name>
    <name evidence="2" type="ORF">RYZ49_18745</name>
    <name evidence="3" type="ORF">SB6410_01303</name>
</gene>
<organism evidence="3 4">
    <name type="scientific">Klebsiella pasteurii</name>
    <dbReference type="NCBI Taxonomy" id="2587529"/>
    <lineage>
        <taxon>Bacteria</taxon>
        <taxon>Pseudomonadati</taxon>
        <taxon>Pseudomonadota</taxon>
        <taxon>Gammaproteobacteria</taxon>
        <taxon>Enterobacterales</taxon>
        <taxon>Enterobacteriaceae</taxon>
        <taxon>Klebsiella/Raoultella group</taxon>
        <taxon>Klebsiella</taxon>
    </lineage>
</organism>
<dbReference type="RefSeq" id="WP_224326050.1">
    <property type="nucleotide sequence ID" value="NZ_CABEJD010000003.1"/>
</dbReference>
<reference evidence="2 6" key="3">
    <citation type="submission" date="2023-10" db="EMBL/GenBank/DDBJ databases">
        <title>Fecal carriage and genetic characteristics of carbapenem-resistant Enterobacterales among healthy adults from four provinces of China.</title>
        <authorList>
            <person name="Li Y."/>
            <person name="Zhang R."/>
        </authorList>
    </citation>
    <scope>NUCLEOTIDE SEQUENCE [LARGE SCALE GENOMIC DNA]</scope>
    <source>
        <strain evidence="2 6">HN-157</strain>
    </source>
</reference>